<evidence type="ECO:0000313" key="4">
    <source>
        <dbReference type="Proteomes" id="UP001142489"/>
    </source>
</evidence>
<feature type="region of interest" description="Disordered" evidence="2">
    <location>
        <begin position="977"/>
        <end position="1111"/>
    </location>
</feature>
<evidence type="ECO:0008006" key="5">
    <source>
        <dbReference type="Google" id="ProtNLM"/>
    </source>
</evidence>
<dbReference type="AlphaFoldDB" id="A0A9Q0XCT3"/>
<feature type="region of interest" description="Disordered" evidence="2">
    <location>
        <begin position="931"/>
        <end position="964"/>
    </location>
</feature>
<dbReference type="PANTHER" id="PTHR22028">
    <property type="entry name" value="SFI1 SPINDLE BODY DOMAIN-CONTAINING PROTEIN-RELATED"/>
    <property type="match status" value="1"/>
</dbReference>
<evidence type="ECO:0000313" key="3">
    <source>
        <dbReference type="EMBL" id="KAJ7309913.1"/>
    </source>
</evidence>
<dbReference type="EMBL" id="JAPFRF010000016">
    <property type="protein sequence ID" value="KAJ7309913.1"/>
    <property type="molecule type" value="Genomic_DNA"/>
</dbReference>
<dbReference type="Proteomes" id="UP001142489">
    <property type="component" value="Unassembled WGS sequence"/>
</dbReference>
<dbReference type="PANTHER" id="PTHR22028:SF4">
    <property type="entry name" value="PROTEIN SFI1 HOMOLOG"/>
    <property type="match status" value="1"/>
</dbReference>
<accession>A0A9Q0XCT3</accession>
<keyword evidence="4" id="KW-1185">Reference proteome</keyword>
<sequence>MSGSLLYHTARVMFAKAQKRPILKEGAAGQLVPPRLPGRWGQDGSRRTSYRVHYTWNRGGRLKELRIRHLARKFLNLWMKKVFGRVPPSRARGYWDRKALRKAFGAWKEEWWAACREWKLTVRADCHRRFFLSHLTFQAWRRYGMQQKERLLRLRLAEAHAVKARALWGWHHWLSYVEIRRLKQRMLREAVRFREQSTLREYWRLWREQWHRSHVVCERDSQALLHWAQSLQFRAWLQWKELCGRIQKEKEEEGRAAKHKQHRSMQEAMKSWRVYVQLRREKIHQASLAQGHCHARVLLQGFSMWRAFWERRQQLQRHRECLAWLAGRVAMRRAFTRWKLYVALCMDTRAQEELAECHHRRRLLLRGLEALRRNAAEASVKQIRKNLAHRQHQVMLLRRSWGAWTSRLEEKEEEQLRPLALAARSHYSSVVLRRCLRTWCHRASRKQRWERLLARAERHHQGVISTAAFRAWKRFREHQGWWKERKRMAICFHRERWTRCFFDRWRLREDEHRENRVEEEKAAFHSQQRLLSHCWRWWRRRTWGRLEEQEALSLAQEHRRLHALRMALRLWKENVEERKTERMKEARASRCNSARLLRRSWAQWRQYLSHRSEKWRRLGRAEAHRQQVLLGCVFSAWKAYQSDIRCILDQVVERERGHRQALLRQTLWAWKENAADSKREAQEAAGAELHFGRTLLRKVTLRWRDVASVGAYTRQQRAAAAEEARKHLETRRLEGAFLHWKESYARSSRQRGLLVVAVQHHEWRLLSRSMAGWKQHQLRSLWKRLLQRQGEQLLARRLSSACFTSWKVQLAHRQQEQEDTVRALWHWSRSLQGKAFEAWAGFVLEQQRKKGRLERAVAVYRAELLREGVARLLRYTAGMKRLRGQLQCRHQLQAASQRHRSVSRCAMLWKQKALCQTAGGSLPRQKRVTFQAPGVPSGPGASLKEEASGGARLLPVQSDRRLPQPAGDAILSELKAAREARSQPRRPHFLPLSPERWGFPRPSWDGPESRAGDGLRGPPGEPPAPPGARGPPAQTVGSPPAQPSGSTARPVPPPPPLAKASRLQVVPHGVNPPGATPGRLQAGPEVLLPRGGTKGKGKAKQAARRPEGPQPLEAELQLIGQEMQRYHDRQQELKACQRQERLLRQWLQVSPGTEEQAAVQQVQEALQQLKSQIDSLKKELEGERHLMQLYVTRVQDIRHILST</sequence>
<evidence type="ECO:0000256" key="2">
    <source>
        <dbReference type="SAM" id="MobiDB-lite"/>
    </source>
</evidence>
<comment type="caution">
    <text evidence="3">The sequence shown here is derived from an EMBL/GenBank/DDBJ whole genome shotgun (WGS) entry which is preliminary data.</text>
</comment>
<dbReference type="GO" id="GO:0019902">
    <property type="term" value="F:phosphatase binding"/>
    <property type="evidence" value="ECO:0007669"/>
    <property type="project" value="TreeGrafter"/>
</dbReference>
<protein>
    <recommendedName>
        <fullName evidence="5">SFI1 centrin binding protein</fullName>
    </recommendedName>
</protein>
<feature type="coiled-coil region" evidence="1">
    <location>
        <begin position="1152"/>
        <end position="1186"/>
    </location>
</feature>
<dbReference type="InterPro" id="IPR052270">
    <property type="entry name" value="CACF_protein"/>
</dbReference>
<reference evidence="3" key="1">
    <citation type="journal article" date="2023" name="DNA Res.">
        <title>Chromosome-level genome assembly of Phrynocephalus forsythii using third-generation DNA sequencing and Hi-C analysis.</title>
        <authorList>
            <person name="Qi Y."/>
            <person name="Zhao W."/>
            <person name="Zhao Y."/>
            <person name="Niu C."/>
            <person name="Cao S."/>
            <person name="Zhang Y."/>
        </authorList>
    </citation>
    <scope>NUCLEOTIDE SEQUENCE</scope>
    <source>
        <tissue evidence="3">Muscle</tissue>
    </source>
</reference>
<organism evidence="3 4">
    <name type="scientific">Phrynocephalus forsythii</name>
    <dbReference type="NCBI Taxonomy" id="171643"/>
    <lineage>
        <taxon>Eukaryota</taxon>
        <taxon>Metazoa</taxon>
        <taxon>Chordata</taxon>
        <taxon>Craniata</taxon>
        <taxon>Vertebrata</taxon>
        <taxon>Euteleostomi</taxon>
        <taxon>Lepidosauria</taxon>
        <taxon>Squamata</taxon>
        <taxon>Bifurcata</taxon>
        <taxon>Unidentata</taxon>
        <taxon>Episquamata</taxon>
        <taxon>Toxicofera</taxon>
        <taxon>Iguania</taxon>
        <taxon>Acrodonta</taxon>
        <taxon>Agamidae</taxon>
        <taxon>Agaminae</taxon>
        <taxon>Phrynocephalus</taxon>
    </lineage>
</organism>
<feature type="compositionally biased region" description="Pro residues" evidence="2">
    <location>
        <begin position="1019"/>
        <end position="1029"/>
    </location>
</feature>
<feature type="compositionally biased region" description="Basic residues" evidence="2">
    <location>
        <begin position="1093"/>
        <end position="1103"/>
    </location>
</feature>
<proteinExistence type="predicted"/>
<name>A0A9Q0XCT3_9SAUR</name>
<keyword evidence="1" id="KW-0175">Coiled coil</keyword>
<evidence type="ECO:0000256" key="1">
    <source>
        <dbReference type="SAM" id="Coils"/>
    </source>
</evidence>
<gene>
    <name evidence="3" type="ORF">JRQ81_008010</name>
</gene>
<dbReference type="OrthoDB" id="195843at2759"/>